<feature type="domain" description="O-acyltransferase WSD1 C-terminal" evidence="12">
    <location>
        <begin position="320"/>
        <end position="470"/>
    </location>
</feature>
<evidence type="ECO:0000313" key="13">
    <source>
        <dbReference type="EMBL" id="QIP38926.1"/>
    </source>
</evidence>
<keyword evidence="6" id="KW-0808">Transferase</keyword>
<dbReference type="GO" id="GO:0004144">
    <property type="term" value="F:diacylglycerol O-acyltransferase activity"/>
    <property type="evidence" value="ECO:0007669"/>
    <property type="project" value="UniProtKB-EC"/>
</dbReference>
<dbReference type="Pfam" id="PF03007">
    <property type="entry name" value="WS_DGAT_cat"/>
    <property type="match status" value="1"/>
</dbReference>
<dbReference type="UniPathway" id="UPA00282"/>
<dbReference type="Pfam" id="PF06974">
    <property type="entry name" value="WS_DGAT_C"/>
    <property type="match status" value="1"/>
</dbReference>
<dbReference type="InterPro" id="IPR045034">
    <property type="entry name" value="O-acyltransferase_WSD1-like"/>
</dbReference>
<reference evidence="13 14" key="1">
    <citation type="submission" date="2020-03" db="EMBL/GenBank/DDBJ databases">
        <title>Screen low temperature-resistant strains for efficient degradation of petroleum hydrocarbons under the low temperature.</title>
        <authorList>
            <person name="Wang Y."/>
            <person name="Chen J."/>
        </authorList>
    </citation>
    <scope>NUCLEOTIDE SEQUENCE [LARGE SCALE GENOMIC DNA]</scope>
    <source>
        <strain evidence="13 14">KB1</strain>
    </source>
</reference>
<evidence type="ECO:0000313" key="14">
    <source>
        <dbReference type="Proteomes" id="UP000502345"/>
    </source>
</evidence>
<dbReference type="EMBL" id="CP050124">
    <property type="protein sequence ID" value="QIP38926.1"/>
    <property type="molecule type" value="Genomic_DNA"/>
</dbReference>
<keyword evidence="7" id="KW-0319">Glycerol metabolism</keyword>
<evidence type="ECO:0000256" key="9">
    <source>
        <dbReference type="ARBA" id="ARBA00023315"/>
    </source>
</evidence>
<name>A0A6G9CQD5_RHOER</name>
<feature type="domain" description="O-acyltransferase WSD1-like N-terminal" evidence="11">
    <location>
        <begin position="16"/>
        <end position="278"/>
    </location>
</feature>
<keyword evidence="9" id="KW-0012">Acyltransferase</keyword>
<evidence type="ECO:0000256" key="2">
    <source>
        <dbReference type="ARBA" id="ARBA00005189"/>
    </source>
</evidence>
<dbReference type="GO" id="GO:0071731">
    <property type="term" value="P:response to nitric oxide"/>
    <property type="evidence" value="ECO:0007669"/>
    <property type="project" value="TreeGrafter"/>
</dbReference>
<comment type="pathway">
    <text evidence="1">Glycerolipid metabolism; triacylglycerol biosynthesis.</text>
</comment>
<comment type="similarity">
    <text evidence="3">Belongs to the long-chain O-acyltransferase family.</text>
</comment>
<dbReference type="GO" id="GO:0001666">
    <property type="term" value="P:response to hypoxia"/>
    <property type="evidence" value="ECO:0007669"/>
    <property type="project" value="TreeGrafter"/>
</dbReference>
<dbReference type="AlphaFoldDB" id="A0A6G9CQD5"/>
<gene>
    <name evidence="13" type="ORF">G9444_1682</name>
</gene>
<dbReference type="GO" id="GO:0051701">
    <property type="term" value="P:biological process involved in interaction with host"/>
    <property type="evidence" value="ECO:0007669"/>
    <property type="project" value="TreeGrafter"/>
</dbReference>
<evidence type="ECO:0000256" key="6">
    <source>
        <dbReference type="ARBA" id="ARBA00022679"/>
    </source>
</evidence>
<dbReference type="Proteomes" id="UP000502345">
    <property type="component" value="Chromosome"/>
</dbReference>
<keyword evidence="8" id="KW-0443">Lipid metabolism</keyword>
<protein>
    <recommendedName>
        <fullName evidence="4">diacylglycerol O-acyltransferase</fullName>
        <ecNumber evidence="4">2.3.1.20</ecNumber>
    </recommendedName>
</protein>
<keyword evidence="5" id="KW-0444">Lipid biosynthesis</keyword>
<evidence type="ECO:0000256" key="4">
    <source>
        <dbReference type="ARBA" id="ARBA00013244"/>
    </source>
</evidence>
<dbReference type="EC" id="2.3.1.20" evidence="4"/>
<comment type="catalytic activity">
    <reaction evidence="10">
        <text>an acyl-CoA + a 1,2-diacyl-sn-glycerol = a triacyl-sn-glycerol + CoA</text>
        <dbReference type="Rhea" id="RHEA:10868"/>
        <dbReference type="ChEBI" id="CHEBI:17815"/>
        <dbReference type="ChEBI" id="CHEBI:57287"/>
        <dbReference type="ChEBI" id="CHEBI:58342"/>
        <dbReference type="ChEBI" id="CHEBI:64615"/>
        <dbReference type="EC" id="2.3.1.20"/>
    </reaction>
</comment>
<dbReference type="GO" id="GO:0006071">
    <property type="term" value="P:glycerol metabolic process"/>
    <property type="evidence" value="ECO:0007669"/>
    <property type="project" value="UniProtKB-KW"/>
</dbReference>
<dbReference type="PANTHER" id="PTHR31650:SF1">
    <property type="entry name" value="WAX ESTER SYNTHASE_DIACYLGLYCEROL ACYLTRANSFERASE 4-RELATED"/>
    <property type="match status" value="1"/>
</dbReference>
<evidence type="ECO:0000256" key="7">
    <source>
        <dbReference type="ARBA" id="ARBA00022798"/>
    </source>
</evidence>
<dbReference type="GO" id="GO:0019432">
    <property type="term" value="P:triglyceride biosynthetic process"/>
    <property type="evidence" value="ECO:0007669"/>
    <property type="project" value="UniProtKB-UniPathway"/>
</dbReference>
<evidence type="ECO:0000256" key="8">
    <source>
        <dbReference type="ARBA" id="ARBA00023098"/>
    </source>
</evidence>
<evidence type="ECO:0000256" key="3">
    <source>
        <dbReference type="ARBA" id="ARBA00009587"/>
    </source>
</evidence>
<dbReference type="InterPro" id="IPR009721">
    <property type="entry name" value="O-acyltransferase_WSD1_C"/>
</dbReference>
<evidence type="ECO:0000256" key="1">
    <source>
        <dbReference type="ARBA" id="ARBA00004771"/>
    </source>
</evidence>
<dbReference type="SUPFAM" id="SSF52777">
    <property type="entry name" value="CoA-dependent acyltransferases"/>
    <property type="match status" value="1"/>
</dbReference>
<organism evidence="13 14">
    <name type="scientific">Rhodococcus erythropolis</name>
    <name type="common">Arthrobacter picolinophilus</name>
    <dbReference type="NCBI Taxonomy" id="1833"/>
    <lineage>
        <taxon>Bacteria</taxon>
        <taxon>Bacillati</taxon>
        <taxon>Actinomycetota</taxon>
        <taxon>Actinomycetes</taxon>
        <taxon>Mycobacteriales</taxon>
        <taxon>Nocardiaceae</taxon>
        <taxon>Rhodococcus</taxon>
        <taxon>Rhodococcus erythropolis group</taxon>
    </lineage>
</organism>
<accession>A0A6G9CQD5</accession>
<evidence type="ECO:0000259" key="11">
    <source>
        <dbReference type="Pfam" id="PF03007"/>
    </source>
</evidence>
<evidence type="ECO:0000256" key="5">
    <source>
        <dbReference type="ARBA" id="ARBA00022516"/>
    </source>
</evidence>
<evidence type="ECO:0000259" key="12">
    <source>
        <dbReference type="Pfam" id="PF06974"/>
    </source>
</evidence>
<dbReference type="GO" id="GO:0005886">
    <property type="term" value="C:plasma membrane"/>
    <property type="evidence" value="ECO:0007669"/>
    <property type="project" value="TreeGrafter"/>
</dbReference>
<evidence type="ECO:0000256" key="10">
    <source>
        <dbReference type="ARBA" id="ARBA00048109"/>
    </source>
</evidence>
<comment type="pathway">
    <text evidence="2">Lipid metabolism.</text>
</comment>
<proteinExistence type="inferred from homology"/>
<sequence>MSMRLPSKFAVQLARLSPRDADFIYNEADGHLGHLIGVYFFDTSQRPESEFSREQAVEWVTARLGHHHMFTHKVGRIPLGLDHPYWMPVNDFDIRDHVHVTDLTEPGWASLEKPLSALMTSRMDLTRPPWELHFFNGIEGLDDLDGRLTAVVLKSHHSAADGIAIRMLGESIFSGEERAARHVPVPRLLKVRVLLESLASIPSQMFRFARSVPGNRAAQRSANAAQSAGEWFESLNERPATRFNGKVSGSGTLQQLTLPGAVIGGVKHAVPGATVNDVLLAIVGGALSRYLTENGEPPGGSLVAMVPRSMRKVEEWQSANQLVTLSVDMHTSVAAPLERLALIAESSRSEKVRTSHPATRRVDAAIETAPAFLLRFIAFARSRNSHDVTRPRYQHTMVSNIPLSVEGLTLNGAPGAAVLATQPPVDGDGLRHFMVAAAGGGLTLNVIADTATMPDLHHYIELLRASFDDLAAAAAMQTADSPDQEVAS</sequence>
<dbReference type="PANTHER" id="PTHR31650">
    <property type="entry name" value="O-ACYLTRANSFERASE (WSD1-LIKE) FAMILY PROTEIN"/>
    <property type="match status" value="1"/>
</dbReference>
<dbReference type="InterPro" id="IPR004255">
    <property type="entry name" value="O-acyltransferase_WSD1_N"/>
</dbReference>